<comment type="caution">
    <text evidence="1">The sequence shown here is derived from an EMBL/GenBank/DDBJ whole genome shotgun (WGS) entry which is preliminary data.</text>
</comment>
<dbReference type="InterPro" id="IPR009778">
    <property type="entry name" value="ROF"/>
</dbReference>
<gene>
    <name evidence="1" type="ORF">ACFOEK_06415</name>
</gene>
<proteinExistence type="predicted"/>
<dbReference type="Gene3D" id="2.30.30.400">
    <property type="entry name" value="Rof-like"/>
    <property type="match status" value="1"/>
</dbReference>
<dbReference type="InterPro" id="IPR023534">
    <property type="entry name" value="Rof/RNase_P-like"/>
</dbReference>
<keyword evidence="2" id="KW-1185">Reference proteome</keyword>
<organism evidence="1 2">
    <name type="scientific">Litoribrevibacter euphylliae</name>
    <dbReference type="NCBI Taxonomy" id="1834034"/>
    <lineage>
        <taxon>Bacteria</taxon>
        <taxon>Pseudomonadati</taxon>
        <taxon>Pseudomonadota</taxon>
        <taxon>Gammaproteobacteria</taxon>
        <taxon>Oceanospirillales</taxon>
        <taxon>Oceanospirillaceae</taxon>
        <taxon>Litoribrevibacter</taxon>
    </lineage>
</organism>
<dbReference type="RefSeq" id="WP_386717839.1">
    <property type="nucleotide sequence ID" value="NZ_JBHRSZ010000002.1"/>
</dbReference>
<dbReference type="SUPFAM" id="SSF101744">
    <property type="entry name" value="Rof/RNase P subunit-like"/>
    <property type="match status" value="1"/>
</dbReference>
<dbReference type="InterPro" id="IPR038626">
    <property type="entry name" value="Rof-like_sf"/>
</dbReference>
<dbReference type="Pfam" id="PF07073">
    <property type="entry name" value="ROF"/>
    <property type="match status" value="1"/>
</dbReference>
<name>A0ABV7HDD4_9GAMM</name>
<dbReference type="EMBL" id="JBHRSZ010000002">
    <property type="protein sequence ID" value="MFC3150651.1"/>
    <property type="molecule type" value="Genomic_DNA"/>
</dbReference>
<reference evidence="2" key="1">
    <citation type="journal article" date="2019" name="Int. J. Syst. Evol. Microbiol.">
        <title>The Global Catalogue of Microorganisms (GCM) 10K type strain sequencing project: providing services to taxonomists for standard genome sequencing and annotation.</title>
        <authorList>
            <consortium name="The Broad Institute Genomics Platform"/>
            <consortium name="The Broad Institute Genome Sequencing Center for Infectious Disease"/>
            <person name="Wu L."/>
            <person name="Ma J."/>
        </authorList>
    </citation>
    <scope>NUCLEOTIDE SEQUENCE [LARGE SCALE GENOMIC DNA]</scope>
    <source>
        <strain evidence="2">KCTC 52438</strain>
    </source>
</reference>
<protein>
    <submittedName>
        <fullName evidence="1">Rho-binding antiterminator</fullName>
    </submittedName>
</protein>
<evidence type="ECO:0000313" key="2">
    <source>
        <dbReference type="Proteomes" id="UP001595476"/>
    </source>
</evidence>
<sequence length="84" mass="9427">MTKPISCEAHDYFEIVCMRHSKVQLTLVDHQTVLGIAKDIVRKGDRELIVVEAAQGAVEVDLTEVMILEALDNSVDAHNFEMVF</sequence>
<dbReference type="Proteomes" id="UP001595476">
    <property type="component" value="Unassembled WGS sequence"/>
</dbReference>
<evidence type="ECO:0000313" key="1">
    <source>
        <dbReference type="EMBL" id="MFC3150651.1"/>
    </source>
</evidence>
<accession>A0ABV7HDD4</accession>